<feature type="domain" description="AAA+ ATPase" evidence="9">
    <location>
        <begin position="72"/>
        <end position="206"/>
    </location>
</feature>
<evidence type="ECO:0000256" key="4">
    <source>
        <dbReference type="ARBA" id="ARBA00022840"/>
    </source>
</evidence>
<dbReference type="SUPFAM" id="SSF52540">
    <property type="entry name" value="P-loop containing nucleoside triphosphate hydrolases"/>
    <property type="match status" value="1"/>
</dbReference>
<dbReference type="InterPro" id="IPR003593">
    <property type="entry name" value="AAA+_ATPase"/>
</dbReference>
<dbReference type="PANTHER" id="PTHR30050">
    <property type="entry name" value="CHROMOSOMAL REPLICATION INITIATOR PROTEIN DNAA"/>
    <property type="match status" value="1"/>
</dbReference>
<dbReference type="InterPro" id="IPR010921">
    <property type="entry name" value="Trp_repressor/repl_initiator"/>
</dbReference>
<dbReference type="OrthoDB" id="9807019at2"/>
<dbReference type="RefSeq" id="WP_146400681.1">
    <property type="nucleotide sequence ID" value="NZ_SJPQ01000002.1"/>
</dbReference>
<organism evidence="11 12">
    <name type="scientific">Pseudobythopirellula maris</name>
    <dbReference type="NCBI Taxonomy" id="2527991"/>
    <lineage>
        <taxon>Bacteria</taxon>
        <taxon>Pseudomonadati</taxon>
        <taxon>Planctomycetota</taxon>
        <taxon>Planctomycetia</taxon>
        <taxon>Pirellulales</taxon>
        <taxon>Lacipirellulaceae</taxon>
        <taxon>Pseudobythopirellula</taxon>
    </lineage>
</organism>
<dbReference type="SMART" id="SM00760">
    <property type="entry name" value="Bac_DnaA_C"/>
    <property type="match status" value="1"/>
</dbReference>
<sequence>MSIVSVIDLSGPGQSGLETGAGSNAPGSSVGRVATTPCFVAGPENRLLATVLARLTAAATSDDAAARQTARSLGPVTLVGPTGCGKSHLARGLAEAWRANHPTEGVHCLTANDFRRRIATANEDSSVDELRTTMRGAALLVIEDLDRAPASALLEDELIATFDALAERGAVLIVTSTKPPAALTQFARPLASRLAAGVTAEIAPLGVEAREELAERLAETLGLAFEEGVAAHLAERLPHEPRQLIRVVVGLRNRFGSRGPICAEQVEQCLAESTQRHSPPIKEIAAVVSRYYGQTLRAMKSGSRKKSVVEARAVAITLARELTPLSYDEIGRFFGGRDHSTIMHSHQRIQANAQTDRLMRLALSELRRLIAAT</sequence>
<dbReference type="Pfam" id="PF00308">
    <property type="entry name" value="Bac_DnaA"/>
    <property type="match status" value="1"/>
</dbReference>
<comment type="similarity">
    <text evidence="8">Belongs to the DnaA family.</text>
</comment>
<evidence type="ECO:0000259" key="9">
    <source>
        <dbReference type="SMART" id="SM00382"/>
    </source>
</evidence>
<proteinExistence type="inferred from homology"/>
<dbReference type="InterPro" id="IPR013159">
    <property type="entry name" value="DnaA_C"/>
</dbReference>
<dbReference type="InterPro" id="IPR013317">
    <property type="entry name" value="DnaA_dom"/>
</dbReference>
<evidence type="ECO:0000259" key="10">
    <source>
        <dbReference type="SMART" id="SM00760"/>
    </source>
</evidence>
<keyword evidence="4 7" id="KW-0067">ATP-binding</keyword>
<dbReference type="GO" id="GO:0003688">
    <property type="term" value="F:DNA replication origin binding"/>
    <property type="evidence" value="ECO:0007669"/>
    <property type="project" value="InterPro"/>
</dbReference>
<dbReference type="PRINTS" id="PR00051">
    <property type="entry name" value="DNAA"/>
</dbReference>
<dbReference type="SUPFAM" id="SSF48295">
    <property type="entry name" value="TrpR-like"/>
    <property type="match status" value="1"/>
</dbReference>
<dbReference type="InterPro" id="IPR027417">
    <property type="entry name" value="P-loop_NTPase"/>
</dbReference>
<evidence type="ECO:0000313" key="11">
    <source>
        <dbReference type="EMBL" id="TWT89082.1"/>
    </source>
</evidence>
<accession>A0A5C5ZNL0</accession>
<dbReference type="Proteomes" id="UP000315440">
    <property type="component" value="Unassembled WGS sequence"/>
</dbReference>
<keyword evidence="12" id="KW-1185">Reference proteome</keyword>
<evidence type="ECO:0000313" key="12">
    <source>
        <dbReference type="Proteomes" id="UP000315440"/>
    </source>
</evidence>
<keyword evidence="2 7" id="KW-0235">DNA replication</keyword>
<dbReference type="GO" id="GO:0005524">
    <property type="term" value="F:ATP binding"/>
    <property type="evidence" value="ECO:0007669"/>
    <property type="project" value="UniProtKB-KW"/>
</dbReference>
<dbReference type="Pfam" id="PF08299">
    <property type="entry name" value="Bac_DnaA_C"/>
    <property type="match status" value="1"/>
</dbReference>
<dbReference type="InterPro" id="IPR020591">
    <property type="entry name" value="Chromosome_initiator_DnaA-like"/>
</dbReference>
<gene>
    <name evidence="11" type="primary">dnaA_2</name>
    <name evidence="11" type="ORF">Mal64_25740</name>
</gene>
<evidence type="ECO:0000256" key="3">
    <source>
        <dbReference type="ARBA" id="ARBA00022741"/>
    </source>
</evidence>
<dbReference type="GO" id="GO:0008289">
    <property type="term" value="F:lipid binding"/>
    <property type="evidence" value="ECO:0007669"/>
    <property type="project" value="UniProtKB-KW"/>
</dbReference>
<reference evidence="11 12" key="1">
    <citation type="submission" date="2019-02" db="EMBL/GenBank/DDBJ databases">
        <title>Deep-cultivation of Planctomycetes and their phenomic and genomic characterization uncovers novel biology.</title>
        <authorList>
            <person name="Wiegand S."/>
            <person name="Jogler M."/>
            <person name="Boedeker C."/>
            <person name="Pinto D."/>
            <person name="Vollmers J."/>
            <person name="Rivas-Marin E."/>
            <person name="Kohn T."/>
            <person name="Peeters S.H."/>
            <person name="Heuer A."/>
            <person name="Rast P."/>
            <person name="Oberbeckmann S."/>
            <person name="Bunk B."/>
            <person name="Jeske O."/>
            <person name="Meyerdierks A."/>
            <person name="Storesund J.E."/>
            <person name="Kallscheuer N."/>
            <person name="Luecker S."/>
            <person name="Lage O.M."/>
            <person name="Pohl T."/>
            <person name="Merkel B.J."/>
            <person name="Hornburger P."/>
            <person name="Mueller R.-W."/>
            <person name="Bruemmer F."/>
            <person name="Labrenz M."/>
            <person name="Spormann A.M."/>
            <person name="Op Den Camp H."/>
            <person name="Overmann J."/>
            <person name="Amann R."/>
            <person name="Jetten M.S.M."/>
            <person name="Mascher T."/>
            <person name="Medema M.H."/>
            <person name="Devos D.P."/>
            <person name="Kaster A.-K."/>
            <person name="Ovreas L."/>
            <person name="Rohde M."/>
            <person name="Galperin M.Y."/>
            <person name="Jogler C."/>
        </authorList>
    </citation>
    <scope>NUCLEOTIDE SEQUENCE [LARGE SCALE GENOMIC DNA]</scope>
    <source>
        <strain evidence="11 12">Mal64</strain>
    </source>
</reference>
<dbReference type="InterPro" id="IPR018312">
    <property type="entry name" value="Chromosome_initiator_DnaA_CS"/>
</dbReference>
<evidence type="ECO:0000256" key="2">
    <source>
        <dbReference type="ARBA" id="ARBA00022705"/>
    </source>
</evidence>
<dbReference type="PROSITE" id="PS01008">
    <property type="entry name" value="DNAA"/>
    <property type="match status" value="1"/>
</dbReference>
<keyword evidence="1" id="KW-0963">Cytoplasm</keyword>
<keyword evidence="3 7" id="KW-0547">Nucleotide-binding</keyword>
<comment type="function">
    <text evidence="7">Plays an essential role in the initiation and regulation of chromosomal replication. ATP-DnaA binds to the origin of replication (oriC) to initiate formation of the DNA replication initiation complex once per cell cycle. Binds the DnaA box (a 9 base pair repeat at the origin) and separates the double-stranded (ds)DNA. Forms a right-handed helical filament on oriC DNA; dsDNA binds to the exterior of the filament while single-stranded (ss)DNA is stabiized in the filament's interior. The ATP-DnaA-oriC complex binds and stabilizes one strand of the AT-rich DNA unwinding element (DUE), permitting loading of DNA polymerase. After initiation quickly degrades to an ADP-DnaA complex that is not apt for DNA replication. Binds acidic phospholipids.</text>
</comment>
<keyword evidence="6 7" id="KW-0238">DNA-binding</keyword>
<evidence type="ECO:0000256" key="1">
    <source>
        <dbReference type="ARBA" id="ARBA00022490"/>
    </source>
</evidence>
<evidence type="ECO:0000256" key="7">
    <source>
        <dbReference type="RuleBase" id="RU000577"/>
    </source>
</evidence>
<feature type="domain" description="Chromosomal replication initiator DnaA C-terminal" evidence="10">
    <location>
        <begin position="280"/>
        <end position="349"/>
    </location>
</feature>
<dbReference type="CDD" id="cd06571">
    <property type="entry name" value="Bac_DnaA_C"/>
    <property type="match status" value="1"/>
</dbReference>
<name>A0A5C5ZNL0_9BACT</name>
<dbReference type="GO" id="GO:0005886">
    <property type="term" value="C:plasma membrane"/>
    <property type="evidence" value="ECO:0007669"/>
    <property type="project" value="TreeGrafter"/>
</dbReference>
<protein>
    <recommendedName>
        <fullName evidence="7">Chromosomal replication initiator protein DnaA</fullName>
    </recommendedName>
</protein>
<evidence type="ECO:0000256" key="5">
    <source>
        <dbReference type="ARBA" id="ARBA00023121"/>
    </source>
</evidence>
<evidence type="ECO:0000256" key="8">
    <source>
        <dbReference type="RuleBase" id="RU004227"/>
    </source>
</evidence>
<comment type="caution">
    <text evidence="11">The sequence shown here is derived from an EMBL/GenBank/DDBJ whole genome shotgun (WGS) entry which is preliminary data.</text>
</comment>
<dbReference type="GO" id="GO:0006270">
    <property type="term" value="P:DNA replication initiation"/>
    <property type="evidence" value="ECO:0007669"/>
    <property type="project" value="InterPro"/>
</dbReference>
<dbReference type="Gene3D" id="1.10.1750.10">
    <property type="match status" value="1"/>
</dbReference>
<dbReference type="EMBL" id="SJPQ01000002">
    <property type="protein sequence ID" value="TWT89082.1"/>
    <property type="molecule type" value="Genomic_DNA"/>
</dbReference>
<dbReference type="PANTHER" id="PTHR30050:SF2">
    <property type="entry name" value="CHROMOSOMAL REPLICATION INITIATOR PROTEIN DNAA"/>
    <property type="match status" value="1"/>
</dbReference>
<dbReference type="GO" id="GO:0006275">
    <property type="term" value="P:regulation of DNA replication"/>
    <property type="evidence" value="ECO:0007669"/>
    <property type="project" value="InterPro"/>
</dbReference>
<dbReference type="SMART" id="SM00382">
    <property type="entry name" value="AAA"/>
    <property type="match status" value="1"/>
</dbReference>
<keyword evidence="5" id="KW-0446">Lipid-binding</keyword>
<dbReference type="Gene3D" id="3.40.50.300">
    <property type="entry name" value="P-loop containing nucleotide triphosphate hydrolases"/>
    <property type="match status" value="1"/>
</dbReference>
<evidence type="ECO:0000256" key="6">
    <source>
        <dbReference type="ARBA" id="ARBA00023125"/>
    </source>
</evidence>
<dbReference type="CDD" id="cd00009">
    <property type="entry name" value="AAA"/>
    <property type="match status" value="1"/>
</dbReference>
<dbReference type="AlphaFoldDB" id="A0A5C5ZNL0"/>